<keyword evidence="1" id="KW-0539">Nucleus</keyword>
<feature type="region of interest" description="Disordered" evidence="2">
    <location>
        <begin position="50"/>
        <end position="75"/>
    </location>
</feature>
<evidence type="ECO:0000256" key="2">
    <source>
        <dbReference type="SAM" id="MobiDB-lite"/>
    </source>
</evidence>
<dbReference type="OrthoDB" id="4222821at2759"/>
<dbReference type="STRING" id="155417.A0A4Q4TI99"/>
<gene>
    <name evidence="4" type="ORF">DL764_003915</name>
</gene>
<keyword evidence="5" id="KW-1185">Reference proteome</keyword>
<dbReference type="PROSITE" id="PS00463">
    <property type="entry name" value="ZN2_CY6_FUNGAL_1"/>
    <property type="match status" value="1"/>
</dbReference>
<feature type="domain" description="Zn(2)-C6 fungal-type" evidence="3">
    <location>
        <begin position="14"/>
        <end position="48"/>
    </location>
</feature>
<dbReference type="Gene3D" id="4.10.240.10">
    <property type="entry name" value="Zn(2)-C6 fungal-type DNA-binding domain"/>
    <property type="match status" value="1"/>
</dbReference>
<dbReference type="GO" id="GO:0008270">
    <property type="term" value="F:zinc ion binding"/>
    <property type="evidence" value="ECO:0007669"/>
    <property type="project" value="InterPro"/>
</dbReference>
<comment type="caution">
    <text evidence="4">The sequence shown here is derived from an EMBL/GenBank/DDBJ whole genome shotgun (WGS) entry which is preliminary data.</text>
</comment>
<evidence type="ECO:0000256" key="1">
    <source>
        <dbReference type="ARBA" id="ARBA00023242"/>
    </source>
</evidence>
<organism evidence="4 5">
    <name type="scientific">Monosporascus ibericus</name>
    <dbReference type="NCBI Taxonomy" id="155417"/>
    <lineage>
        <taxon>Eukaryota</taxon>
        <taxon>Fungi</taxon>
        <taxon>Dikarya</taxon>
        <taxon>Ascomycota</taxon>
        <taxon>Pezizomycotina</taxon>
        <taxon>Sordariomycetes</taxon>
        <taxon>Xylariomycetidae</taxon>
        <taxon>Xylariales</taxon>
        <taxon>Xylariales incertae sedis</taxon>
        <taxon>Monosporascus</taxon>
    </lineage>
</organism>
<dbReference type="Proteomes" id="UP000293360">
    <property type="component" value="Unassembled WGS sequence"/>
</dbReference>
<evidence type="ECO:0000313" key="5">
    <source>
        <dbReference type="Proteomes" id="UP000293360"/>
    </source>
</evidence>
<sequence length="461" mass="49243">MQQHQRRPIAKRSACDRCREHKLRCLRSQGQGDGPCVRCARAGASCVMGPPRPLGRPHISPNGTNQQQGSRRPRHSVFVSVTVPRSAPEVFPASVPEPEPETVTESAQELASPPTPGSGSFEGFHSPLAMDSELSSMFFDEEVSGSETPDAVVDALDLGFPNDAAALLDLVGGPNPGAFTTEADLHELHGGEQPASKSPPALSGTNTLGSCVDPAFQFQSLPGSALDIANRLPEPSLGSNNVLARLARLNEGIAHQLSHMDTFVLGIPPPNFIHLCVDKVGDLQVNPILRVLESTSELAAIVKQIVSPIQDHGSSPLNTPVVLMCLSGHIQLLQIFNSIFFQVHRFLSGLHDILGFFENLPGFTHISGLPPIKGDLYIKIVVQVAQHNISSVERVMGLPAELCLSAQRTSSKSLFGYVDSPDPFQSIMDQACNPSEKSGRALVASLRTSIGSVLGLLRDDG</sequence>
<dbReference type="Pfam" id="PF00172">
    <property type="entry name" value="Zn_clus"/>
    <property type="match status" value="1"/>
</dbReference>
<proteinExistence type="predicted"/>
<dbReference type="SUPFAM" id="SSF57701">
    <property type="entry name" value="Zn2/Cys6 DNA-binding domain"/>
    <property type="match status" value="1"/>
</dbReference>
<dbReference type="EMBL" id="QJNU01000173">
    <property type="protein sequence ID" value="RYP05317.1"/>
    <property type="molecule type" value="Genomic_DNA"/>
</dbReference>
<dbReference type="AlphaFoldDB" id="A0A4Q4TI99"/>
<dbReference type="InterPro" id="IPR036864">
    <property type="entry name" value="Zn2-C6_fun-type_DNA-bd_sf"/>
</dbReference>
<protein>
    <recommendedName>
        <fullName evidence="3">Zn(2)-C6 fungal-type domain-containing protein</fullName>
    </recommendedName>
</protein>
<dbReference type="PROSITE" id="PS50048">
    <property type="entry name" value="ZN2_CY6_FUNGAL_2"/>
    <property type="match status" value="1"/>
</dbReference>
<dbReference type="CDD" id="cd00067">
    <property type="entry name" value="GAL4"/>
    <property type="match status" value="1"/>
</dbReference>
<feature type="compositionally biased region" description="Low complexity" evidence="2">
    <location>
        <begin position="92"/>
        <end position="107"/>
    </location>
</feature>
<reference evidence="4 5" key="1">
    <citation type="submission" date="2018-06" db="EMBL/GenBank/DDBJ databases">
        <title>Complete Genomes of Monosporascus.</title>
        <authorList>
            <person name="Robinson A.J."/>
            <person name="Natvig D.O."/>
        </authorList>
    </citation>
    <scope>NUCLEOTIDE SEQUENCE [LARGE SCALE GENOMIC DNA]</scope>
    <source>
        <strain evidence="4 5">CBS 110550</strain>
    </source>
</reference>
<name>A0A4Q4TI99_9PEZI</name>
<accession>A0A4Q4TI99</accession>
<feature type="region of interest" description="Disordered" evidence="2">
    <location>
        <begin position="89"/>
        <end position="119"/>
    </location>
</feature>
<dbReference type="InterPro" id="IPR001138">
    <property type="entry name" value="Zn2Cys6_DnaBD"/>
</dbReference>
<feature type="compositionally biased region" description="Polar residues" evidence="2">
    <location>
        <begin position="61"/>
        <end position="70"/>
    </location>
</feature>
<dbReference type="GO" id="GO:0000981">
    <property type="term" value="F:DNA-binding transcription factor activity, RNA polymerase II-specific"/>
    <property type="evidence" value="ECO:0007669"/>
    <property type="project" value="InterPro"/>
</dbReference>
<evidence type="ECO:0000259" key="3">
    <source>
        <dbReference type="PROSITE" id="PS50048"/>
    </source>
</evidence>
<evidence type="ECO:0000313" key="4">
    <source>
        <dbReference type="EMBL" id="RYP05317.1"/>
    </source>
</evidence>